<evidence type="ECO:0008006" key="5">
    <source>
        <dbReference type="Google" id="ProtNLM"/>
    </source>
</evidence>
<evidence type="ECO:0000259" key="2">
    <source>
        <dbReference type="Pfam" id="PF18417"/>
    </source>
</evidence>
<dbReference type="CDD" id="cd14731">
    <property type="entry name" value="LodA_like_1"/>
    <property type="match status" value="1"/>
</dbReference>
<feature type="domain" description="L-Lysine epsilon oxidase N-terminal" evidence="1">
    <location>
        <begin position="20"/>
        <end position="230"/>
    </location>
</feature>
<dbReference type="Pfam" id="PF18417">
    <property type="entry name" value="LodA_C"/>
    <property type="match status" value="1"/>
</dbReference>
<accession>A0ABP1FEA9</accession>
<evidence type="ECO:0000313" key="4">
    <source>
        <dbReference type="Proteomes" id="UP001497602"/>
    </source>
</evidence>
<evidence type="ECO:0000259" key="1">
    <source>
        <dbReference type="Pfam" id="PF17990"/>
    </source>
</evidence>
<sequence>MTTSLHDNEIDQTIVKAAIYPPIGIMRVGNSVNEYFIGPLVDNPTPKTDPYAYRDELGALKRQAAQFRIYGLNAAGQAVKELNSDNAIISWSSHLANQKASWYQFQIALDIPEAADAPPSFLRNIDVKDRKDLLIDGGSQTVSGVNVDSGATFKGSFMGKSVYLGEMRTDDKGRLLMLGGHGTSENINGDIAITFANNEGWYDDTSDGPVTASVKYGAQILEVDPAWVVCAPPDYAPMQKSVRTMWDLMRDVAVKSKMLPRPERPSFTKDILPIFQRMTDLQWVNAGFAGGFGFGGPFNYTSEEWIARLGNPSTAYTEMRRTISNNFRRIDVSGAEAPQLWPWLYGDAISIPTTGSVRQHATLSGLQLEFLDQWVKGDFDADYNPNASTPTNIDDIPVTEQPDMLTKAAMEFCLADAFHPGCEMTWPMRTSGMYMAPFRLKHAPKTPPVNTIYYGPTMTTDTLTLAKGPLLNGQVAGGITRWMAIPWQTDTASCRDGYTAPYDPYLPTFWPARVPNNILNETDYAKTIDPNLAEPERMDAFATRPDWLNDLPLDGQPANYTNQINSMVKYFDKLAVVQKRPGVTGDANFPKEMQVGIVPSSKQDAALIAATLDDLNTIVNSKALNADTQKALQTAVEKLSHENLLNEQLLIESAKGELIALVHDEMKDFEATPNIVNTMGMLASKLHDIDEVKALAAAAPEKVEVGIPEKMSRFSRFIPK</sequence>
<dbReference type="InterPro" id="IPR033798">
    <property type="entry name" value="LodA-like"/>
</dbReference>
<comment type="caution">
    <text evidence="3">The sequence shown here is derived from an EMBL/GenBank/DDBJ whole genome shotgun (WGS) entry which is preliminary data.</text>
</comment>
<dbReference type="InterPro" id="IPR041173">
    <property type="entry name" value="LodA_C"/>
</dbReference>
<proteinExistence type="predicted"/>
<organism evidence="3 4">
    <name type="scientific">Tenacibaculum vairaonense</name>
    <dbReference type="NCBI Taxonomy" id="3137860"/>
    <lineage>
        <taxon>Bacteria</taxon>
        <taxon>Pseudomonadati</taxon>
        <taxon>Bacteroidota</taxon>
        <taxon>Flavobacteriia</taxon>
        <taxon>Flavobacteriales</taxon>
        <taxon>Flavobacteriaceae</taxon>
        <taxon>Tenacibaculum</taxon>
    </lineage>
</organism>
<dbReference type="InterPro" id="IPR041168">
    <property type="entry name" value="LodA_N"/>
</dbReference>
<reference evidence="3 4" key="1">
    <citation type="submission" date="2024-05" db="EMBL/GenBank/DDBJ databases">
        <authorList>
            <person name="Duchaud E."/>
        </authorList>
    </citation>
    <scope>NUCLEOTIDE SEQUENCE [LARGE SCALE GENOMIC DNA]</scope>
    <source>
        <strain evidence="3">Ena-SAMPLE-TAB-13-05-2024-13:56:06:370-140305</strain>
    </source>
</reference>
<dbReference type="EMBL" id="CAXJRC010000046">
    <property type="protein sequence ID" value="CAL2108681.1"/>
    <property type="molecule type" value="Genomic_DNA"/>
</dbReference>
<protein>
    <recommendedName>
        <fullName evidence="5">Valyl-tRNA synthetase</fullName>
    </recommendedName>
</protein>
<feature type="domain" description="L-lysine epsilon oxidase C-terminal" evidence="2">
    <location>
        <begin position="356"/>
        <end position="510"/>
    </location>
</feature>
<dbReference type="RefSeq" id="WP_348740278.1">
    <property type="nucleotide sequence ID" value="NZ_CAXJRC010000046.1"/>
</dbReference>
<dbReference type="Pfam" id="PF17990">
    <property type="entry name" value="LodA_N"/>
    <property type="match status" value="1"/>
</dbReference>
<gene>
    <name evidence="3" type="ORF">T190115A13A_90027</name>
</gene>
<keyword evidence="4" id="KW-1185">Reference proteome</keyword>
<dbReference type="Proteomes" id="UP001497602">
    <property type="component" value="Unassembled WGS sequence"/>
</dbReference>
<name>A0ABP1FEA9_9FLAO</name>
<evidence type="ECO:0000313" key="3">
    <source>
        <dbReference type="EMBL" id="CAL2108681.1"/>
    </source>
</evidence>